<organism evidence="1">
    <name type="scientific">marine metagenome</name>
    <dbReference type="NCBI Taxonomy" id="408172"/>
    <lineage>
        <taxon>unclassified sequences</taxon>
        <taxon>metagenomes</taxon>
        <taxon>ecological metagenomes</taxon>
    </lineage>
</organism>
<name>A0A382ZKK5_9ZZZZ</name>
<proteinExistence type="predicted"/>
<feature type="non-terminal residue" evidence="1">
    <location>
        <position position="34"/>
    </location>
</feature>
<reference evidence="1" key="1">
    <citation type="submission" date="2018-05" db="EMBL/GenBank/DDBJ databases">
        <authorList>
            <person name="Lanie J.A."/>
            <person name="Ng W.-L."/>
            <person name="Kazmierczak K.M."/>
            <person name="Andrzejewski T.M."/>
            <person name="Davidsen T.M."/>
            <person name="Wayne K.J."/>
            <person name="Tettelin H."/>
            <person name="Glass J.I."/>
            <person name="Rusch D."/>
            <person name="Podicherti R."/>
            <person name="Tsui H.-C.T."/>
            <person name="Winkler M.E."/>
        </authorList>
    </citation>
    <scope>NUCLEOTIDE SEQUENCE</scope>
</reference>
<gene>
    <name evidence="1" type="ORF">METZ01_LOCUS448459</name>
</gene>
<protein>
    <submittedName>
        <fullName evidence="1">Uncharacterized protein</fullName>
    </submittedName>
</protein>
<sequence>MEVIVVDKLTYASNIDYLPVGTKLIKKDINDLTY</sequence>
<accession>A0A382ZKK5</accession>
<dbReference type="AlphaFoldDB" id="A0A382ZKK5"/>
<evidence type="ECO:0000313" key="1">
    <source>
        <dbReference type="EMBL" id="SVD95605.1"/>
    </source>
</evidence>
<dbReference type="EMBL" id="UINC01184408">
    <property type="protein sequence ID" value="SVD95605.1"/>
    <property type="molecule type" value="Genomic_DNA"/>
</dbReference>